<feature type="region of interest" description="Disordered" evidence="7">
    <location>
        <begin position="184"/>
        <end position="320"/>
    </location>
</feature>
<dbReference type="Pfam" id="PF04858">
    <property type="entry name" value="TH1"/>
    <property type="match status" value="2"/>
</dbReference>
<dbReference type="PANTHER" id="PTHR12144">
    <property type="entry name" value="NEGATIVE ELONGATION FACTOR D"/>
    <property type="match status" value="1"/>
</dbReference>
<evidence type="ECO:0000259" key="8">
    <source>
        <dbReference type="PROSITE" id="PS50020"/>
    </source>
</evidence>
<feature type="region of interest" description="Disordered" evidence="7">
    <location>
        <begin position="1"/>
        <end position="20"/>
    </location>
</feature>
<keyword evidence="10" id="KW-1185">Reference proteome</keyword>
<feature type="domain" description="WW" evidence="8">
    <location>
        <begin position="13"/>
        <end position="47"/>
    </location>
</feature>
<dbReference type="GO" id="GO:0003723">
    <property type="term" value="F:RNA binding"/>
    <property type="evidence" value="ECO:0007669"/>
    <property type="project" value="TreeGrafter"/>
</dbReference>
<feature type="compositionally biased region" description="Low complexity" evidence="7">
    <location>
        <begin position="238"/>
        <end position="285"/>
    </location>
</feature>
<accession>A0A836CGZ8</accession>
<dbReference type="InterPro" id="IPR001202">
    <property type="entry name" value="WW_dom"/>
</dbReference>
<dbReference type="CDD" id="cd00201">
    <property type="entry name" value="WW"/>
    <property type="match status" value="1"/>
</dbReference>
<dbReference type="SUPFAM" id="SSF51045">
    <property type="entry name" value="WW domain"/>
    <property type="match status" value="1"/>
</dbReference>
<dbReference type="InterPro" id="IPR036020">
    <property type="entry name" value="WW_dom_sf"/>
</dbReference>
<dbReference type="PANTHER" id="PTHR12144:SF0">
    <property type="entry name" value="NEGATIVE ELONGATION FACTOR C_D"/>
    <property type="match status" value="1"/>
</dbReference>
<gene>
    <name evidence="9" type="ORF">JKP88DRAFT_313076</name>
</gene>
<feature type="compositionally biased region" description="Low complexity" evidence="7">
    <location>
        <begin position="106"/>
        <end position="120"/>
    </location>
</feature>
<feature type="compositionally biased region" description="Gly residues" evidence="7">
    <location>
        <begin position="450"/>
        <end position="460"/>
    </location>
</feature>
<evidence type="ECO:0000313" key="9">
    <source>
        <dbReference type="EMBL" id="KAG5185169.1"/>
    </source>
</evidence>
<dbReference type="PROSITE" id="PS50020">
    <property type="entry name" value="WW_DOMAIN_2"/>
    <property type="match status" value="1"/>
</dbReference>
<evidence type="ECO:0000256" key="7">
    <source>
        <dbReference type="SAM" id="MobiDB-lite"/>
    </source>
</evidence>
<feature type="region of interest" description="Disordered" evidence="7">
    <location>
        <begin position="676"/>
        <end position="696"/>
    </location>
</feature>
<keyword evidence="6" id="KW-0539">Nucleus</keyword>
<comment type="subcellular location">
    <subcellularLocation>
        <location evidence="1">Nucleus</location>
    </subcellularLocation>
</comment>
<evidence type="ECO:0000256" key="3">
    <source>
        <dbReference type="ARBA" id="ARBA00022491"/>
    </source>
</evidence>
<evidence type="ECO:0000313" key="10">
    <source>
        <dbReference type="Proteomes" id="UP000664859"/>
    </source>
</evidence>
<sequence length="1190" mass="123103">MDDSGDAPGLRDGKVQGDWTSYWDESSSQYYFYNTGSGETVWTAPPEFEEDAAVTASQQQPSAEPAAEDAEQPFAQRTPSPAAPEDEYQPPASPLADEAADEGDAAEQWAAAAAADTAADYEGSPSPMDDGEGSDFGGFDAEADELEGPPWIEVAQPGKAPYWVHSITDETVATMPEELRQWREAQDAAAVAEADAGAVSPPSSPTVAAAAADGDYVVPPSQLLAPPPAIARYGDDGGSSSARARARSASGDAFAAADAAPPQPSPAAGATDAATAAAAAAAAPTPHKRAREAAAPSDAGGGGAAAAPPAAKKAKRPARTLESWRAEMRRLEAELKAPDAVMDPRAYDRVQRYAAAALNVAELEQAAEAAAAAAAEGGGAAAAAAATRSDAGRVAQRAASNRAYGLLLNSYVGYAQYAALASDWLRSVEGGDDGNMASADDDTADAIANGGSGGGGGGGGDDPDAIVSGIVERALADAFDVARADALLDSDADFARLNRSLMPALLRAPRARAAVVRLFNAHRESALLRHLLRRLSAAGFHGEIAGAVEVADIFEVFAATLQHTLGQVPTADSTQLLVALLPSLRRLCCATDYMFAFSQEALRRLEARAAAAAAAAPPGDAAAAAPTDACRRLSALCARKFRRLRQELAGYALTHERDSAGGDAVFLLGGGHGGDGGGGGGTQGGGDGGGAANGTSAVGGSGSNGAGSGAAGGGGAAGLLHERWADARRAAMAIMEYATRRHLPAVPADAVLTLARCFHMEPLMEWLGGDADAAECAWTGGGGAPDVDLVRYPRVMEELVDCVFCSGRRSPNREVRRGACAAAPPPRSPPPTHGSARARVARRLRAPRVRCDGARRALLLLLLLLLPLTPPRSPPPARVRRGACALLAFAATAECGAAETLRTARAVYSAAKLCALDSRFAQQGREQLRAYVKEFPIISAAALAWAMSQVATPAVTGTALYLTMAPLFLELCEIAIEWHPLQRPTVQGLLRDMLRVIRREEKGGVEASIKIKRQVLDRMVDMMRGGYVVHVLAQFADGLDGPARLDLSLVRYFLAEVVRGALPRRDAGQPYRYATAGAGAGAAEEAARAIASDFLTAGPQVRAPPPEQRTPSHLPSPHSGADAVYVQAMRRLLAHTRVQAAVLHPHFDQDARAALAQFLRHCLAAAAAAPPVPGAARDQLAALLARLKVN</sequence>
<keyword evidence="5" id="KW-0804">Transcription</keyword>
<reference evidence="9" key="1">
    <citation type="submission" date="2021-02" db="EMBL/GenBank/DDBJ databases">
        <title>First Annotated Genome of the Yellow-green Alga Tribonema minus.</title>
        <authorList>
            <person name="Mahan K.M."/>
        </authorList>
    </citation>
    <scope>NUCLEOTIDE SEQUENCE</scope>
    <source>
        <strain evidence="9">UTEX B ZZ1240</strain>
    </source>
</reference>
<dbReference type="SMART" id="SM00456">
    <property type="entry name" value="WW"/>
    <property type="match status" value="2"/>
</dbReference>
<evidence type="ECO:0000256" key="5">
    <source>
        <dbReference type="ARBA" id="ARBA00023163"/>
    </source>
</evidence>
<keyword evidence="4" id="KW-0805">Transcription regulation</keyword>
<dbReference type="Gene3D" id="2.20.70.10">
    <property type="match status" value="1"/>
</dbReference>
<dbReference type="OrthoDB" id="511287at2759"/>
<evidence type="ECO:0000256" key="6">
    <source>
        <dbReference type="ARBA" id="ARBA00023242"/>
    </source>
</evidence>
<dbReference type="GO" id="GO:0034244">
    <property type="term" value="P:negative regulation of transcription elongation by RNA polymerase II"/>
    <property type="evidence" value="ECO:0007669"/>
    <property type="project" value="TreeGrafter"/>
</dbReference>
<dbReference type="AlphaFoldDB" id="A0A836CGZ8"/>
<feature type="region of interest" description="Disordered" evidence="7">
    <location>
        <begin position="36"/>
        <end position="148"/>
    </location>
</feature>
<name>A0A836CGZ8_9STRA</name>
<feature type="compositionally biased region" description="Low complexity" evidence="7">
    <location>
        <begin position="187"/>
        <end position="220"/>
    </location>
</feature>
<dbReference type="EMBL" id="JAFCMP010000140">
    <property type="protein sequence ID" value="KAG5185169.1"/>
    <property type="molecule type" value="Genomic_DNA"/>
</dbReference>
<dbReference type="Proteomes" id="UP000664859">
    <property type="component" value="Unassembled WGS sequence"/>
</dbReference>
<feature type="region of interest" description="Disordered" evidence="7">
    <location>
        <begin position="1098"/>
        <end position="1120"/>
    </location>
</feature>
<proteinExistence type="inferred from homology"/>
<dbReference type="GO" id="GO:0032021">
    <property type="term" value="C:NELF complex"/>
    <property type="evidence" value="ECO:0007669"/>
    <property type="project" value="TreeGrafter"/>
</dbReference>
<evidence type="ECO:0000256" key="1">
    <source>
        <dbReference type="ARBA" id="ARBA00004123"/>
    </source>
</evidence>
<protein>
    <recommendedName>
        <fullName evidence="8">WW domain-containing protein</fullName>
    </recommendedName>
</protein>
<feature type="region of interest" description="Disordered" evidence="7">
    <location>
        <begin position="816"/>
        <end position="838"/>
    </location>
</feature>
<feature type="region of interest" description="Disordered" evidence="7">
    <location>
        <begin position="435"/>
        <end position="461"/>
    </location>
</feature>
<comment type="caution">
    <text evidence="9">The sequence shown here is derived from an EMBL/GenBank/DDBJ whole genome shotgun (WGS) entry which is preliminary data.</text>
</comment>
<keyword evidence="3" id="KW-0678">Repressor</keyword>
<comment type="similarity">
    <text evidence="2">Belongs to the NELF-D family.</text>
</comment>
<evidence type="ECO:0000256" key="4">
    <source>
        <dbReference type="ARBA" id="ARBA00023015"/>
    </source>
</evidence>
<feature type="compositionally biased region" description="Pro residues" evidence="7">
    <location>
        <begin position="823"/>
        <end position="832"/>
    </location>
</feature>
<dbReference type="InterPro" id="IPR006942">
    <property type="entry name" value="TH1"/>
</dbReference>
<organism evidence="9 10">
    <name type="scientific">Tribonema minus</name>
    <dbReference type="NCBI Taxonomy" id="303371"/>
    <lineage>
        <taxon>Eukaryota</taxon>
        <taxon>Sar</taxon>
        <taxon>Stramenopiles</taxon>
        <taxon>Ochrophyta</taxon>
        <taxon>PX clade</taxon>
        <taxon>Xanthophyceae</taxon>
        <taxon>Tribonematales</taxon>
        <taxon>Tribonemataceae</taxon>
        <taxon>Tribonema</taxon>
    </lineage>
</organism>
<evidence type="ECO:0000256" key="2">
    <source>
        <dbReference type="ARBA" id="ARBA00005726"/>
    </source>
</evidence>
<feature type="compositionally biased region" description="Low complexity" evidence="7">
    <location>
        <begin position="56"/>
        <end position="65"/>
    </location>
</feature>